<evidence type="ECO:0000259" key="14">
    <source>
        <dbReference type="PROSITE" id="PS50975"/>
    </source>
</evidence>
<dbReference type="HOGENOM" id="CLU_000395_3_2_0"/>
<dbReference type="NCBIfam" id="TIGR00514">
    <property type="entry name" value="accC"/>
    <property type="match status" value="1"/>
</dbReference>
<sequence length="455" mass="50578">MTENGIKNIKRILIANRGEIAIRAIRAIRELGGESIAIYSEADINSLHKDLADISICVGKSPANQSYLNIPSILSAIEVSYADAVYPGYGFLAENPHFASICEKSNIKFIGPKSETIRLTGDKAAARKAAEEAGVPIIPGSPPVENLKDALEIASDIGYPVLIKAAAGGGGRGMRVVHNEQELTRLLPVAQREAEANFGDPRVYIEKFIKNPKHIEIQILADEYGNVIYLGDRECSIQRRHQKLIEESPSPFINDKVRKEMGEAAVRFAKHVGFTGAGTVEFIVDEDMNFYFIEMNGRIQVEHPVTEMVTGIDIVSWQIRIADGQELTLKQEDVKQKGHAIEFRINAEDPDTFTPNPGKIERLYLPGGFGVRVDTHIYQGYTIPPYYDSLIAKIIVYGKDREEAVIRAKRALNELIVEGVKTTKDFHLKILGDPEFLSGRYTTQLVDRKYLGITE</sequence>
<name>C0QRH9_PERMH</name>
<keyword evidence="9" id="KW-0460">Magnesium</keyword>
<comment type="catalytic activity">
    <reaction evidence="11 13">
        <text>N(6)-biotinyl-L-lysyl-[protein] + hydrogencarbonate + ATP = N(6)-carboxybiotinyl-L-lysyl-[protein] + ADP + phosphate + H(+)</text>
        <dbReference type="Rhea" id="RHEA:13501"/>
        <dbReference type="Rhea" id="RHEA-COMP:10505"/>
        <dbReference type="Rhea" id="RHEA-COMP:10506"/>
        <dbReference type="ChEBI" id="CHEBI:15378"/>
        <dbReference type="ChEBI" id="CHEBI:17544"/>
        <dbReference type="ChEBI" id="CHEBI:30616"/>
        <dbReference type="ChEBI" id="CHEBI:43474"/>
        <dbReference type="ChEBI" id="CHEBI:83144"/>
        <dbReference type="ChEBI" id="CHEBI:83145"/>
        <dbReference type="ChEBI" id="CHEBI:456216"/>
        <dbReference type="EC" id="6.3.4.14"/>
    </reaction>
</comment>
<keyword evidence="10 13" id="KW-0092">Biotin</keyword>
<evidence type="ECO:0000256" key="11">
    <source>
        <dbReference type="ARBA" id="ARBA00048600"/>
    </source>
</evidence>
<keyword evidence="13" id="KW-0275">Fatty acid biosynthesis</keyword>
<dbReference type="InterPro" id="IPR011761">
    <property type="entry name" value="ATP-grasp"/>
</dbReference>
<evidence type="ECO:0000256" key="9">
    <source>
        <dbReference type="ARBA" id="ARBA00022842"/>
    </source>
</evidence>
<dbReference type="EMBL" id="CP001230">
    <property type="protein sequence ID" value="ACO03453.1"/>
    <property type="molecule type" value="Genomic_DNA"/>
</dbReference>
<comment type="pathway">
    <text evidence="2 13">Lipid metabolism; malonyl-CoA biosynthesis; malonyl-CoA from acetyl-CoA: step 1/1.</text>
</comment>
<keyword evidence="13" id="KW-0444">Lipid biosynthesis</keyword>
<dbReference type="SMART" id="SM00878">
    <property type="entry name" value="Biotin_carb_C"/>
    <property type="match status" value="1"/>
</dbReference>
<dbReference type="GO" id="GO:0005524">
    <property type="term" value="F:ATP binding"/>
    <property type="evidence" value="ECO:0007669"/>
    <property type="project" value="UniProtKB-UniRule"/>
</dbReference>
<dbReference type="Pfam" id="PF02785">
    <property type="entry name" value="Biotin_carb_C"/>
    <property type="match status" value="1"/>
</dbReference>
<dbReference type="GO" id="GO:0046872">
    <property type="term" value="F:metal ion binding"/>
    <property type="evidence" value="ECO:0007669"/>
    <property type="project" value="UniProtKB-KW"/>
</dbReference>
<keyword evidence="7 12" id="KW-0547">Nucleotide-binding</keyword>
<keyword evidence="6" id="KW-0479">Metal-binding</keyword>
<dbReference type="InterPro" id="IPR051602">
    <property type="entry name" value="ACC_Biotin_Carboxylase"/>
</dbReference>
<comment type="subunit">
    <text evidence="3 13">Acetyl-CoA carboxylase is a heterohexamer of biotin carboxyl carrier protein, biotin carboxylase and the two subunits of carboxyl transferase in a 2:2 complex.</text>
</comment>
<dbReference type="InterPro" id="IPR005482">
    <property type="entry name" value="Biotin_COase_C"/>
</dbReference>
<dbReference type="Proteomes" id="UP000001366">
    <property type="component" value="Chromosome"/>
</dbReference>
<keyword evidence="13" id="KW-0276">Fatty acid metabolism</keyword>
<evidence type="ECO:0000256" key="1">
    <source>
        <dbReference type="ARBA" id="ARBA00003761"/>
    </source>
</evidence>
<proteinExistence type="predicted"/>
<dbReference type="eggNOG" id="COG0439">
    <property type="taxonomic scope" value="Bacteria"/>
</dbReference>
<evidence type="ECO:0000256" key="7">
    <source>
        <dbReference type="ARBA" id="ARBA00022741"/>
    </source>
</evidence>
<dbReference type="GO" id="GO:0006633">
    <property type="term" value="P:fatty acid biosynthetic process"/>
    <property type="evidence" value="ECO:0007669"/>
    <property type="project" value="UniProtKB-KW"/>
</dbReference>
<dbReference type="InterPro" id="IPR005481">
    <property type="entry name" value="BC-like_N"/>
</dbReference>
<dbReference type="PROSITE" id="PS00866">
    <property type="entry name" value="CPSASE_1"/>
    <property type="match status" value="1"/>
</dbReference>
<reference evidence="16 17" key="1">
    <citation type="journal article" date="2009" name="J. Bacteriol.">
        <title>Complete and draft genome sequences of six members of the Aquificales.</title>
        <authorList>
            <person name="Reysenbach A.L."/>
            <person name="Hamamura N."/>
            <person name="Podar M."/>
            <person name="Griffiths E."/>
            <person name="Ferreira S."/>
            <person name="Hochstein R."/>
            <person name="Heidelberg J."/>
            <person name="Johnson J."/>
            <person name="Mead D."/>
            <person name="Pohorille A."/>
            <person name="Sarmiento M."/>
            <person name="Schweighofer K."/>
            <person name="Seshadri R."/>
            <person name="Voytek M.A."/>
        </authorList>
    </citation>
    <scope>NUCLEOTIDE SEQUENCE [LARGE SCALE GENOMIC DNA]</scope>
    <source>
        <strain evidence="17">DSM 14350 / EX-H1</strain>
    </source>
</reference>
<evidence type="ECO:0000259" key="15">
    <source>
        <dbReference type="PROSITE" id="PS50979"/>
    </source>
</evidence>
<dbReference type="Pfam" id="PF02786">
    <property type="entry name" value="CPSase_L_D2"/>
    <property type="match status" value="1"/>
</dbReference>
<keyword evidence="13" id="KW-0443">Lipid metabolism</keyword>
<feature type="domain" description="Biotin carboxylation" evidence="15">
    <location>
        <begin position="8"/>
        <end position="451"/>
    </location>
</feature>
<dbReference type="PROSITE" id="PS50979">
    <property type="entry name" value="BC"/>
    <property type="match status" value="1"/>
</dbReference>
<protein>
    <recommendedName>
        <fullName evidence="4 13">Biotin carboxylase</fullName>
        <ecNumber evidence="4 13">6.3.4.14</ecNumber>
    </recommendedName>
    <alternativeName>
        <fullName evidence="13">Acetyl-coenzyme A carboxylase biotin carboxylase subunit A</fullName>
    </alternativeName>
</protein>
<keyword evidence="8 12" id="KW-0067">ATP-binding</keyword>
<dbReference type="InterPro" id="IPR016185">
    <property type="entry name" value="PreATP-grasp_dom_sf"/>
</dbReference>
<dbReference type="InterPro" id="IPR005479">
    <property type="entry name" value="CPAse_ATP-bd"/>
</dbReference>
<dbReference type="STRING" id="123214.PERMA_1507"/>
<dbReference type="Pfam" id="PF00289">
    <property type="entry name" value="Biotin_carb_N"/>
    <property type="match status" value="1"/>
</dbReference>
<dbReference type="NCBIfam" id="NF006367">
    <property type="entry name" value="PRK08591.1"/>
    <property type="match status" value="1"/>
</dbReference>
<dbReference type="PANTHER" id="PTHR48095">
    <property type="entry name" value="PYRUVATE CARBOXYLASE SUBUNIT A"/>
    <property type="match status" value="1"/>
</dbReference>
<dbReference type="KEGG" id="pmx:PERMA_1507"/>
<accession>C0QRH9</accession>
<dbReference type="GO" id="GO:0004075">
    <property type="term" value="F:biotin carboxylase activity"/>
    <property type="evidence" value="ECO:0007669"/>
    <property type="project" value="UniProtKB-EC"/>
</dbReference>
<gene>
    <name evidence="16" type="primary">accC_1</name>
    <name evidence="16" type="ordered locus">PERMA_1507</name>
</gene>
<evidence type="ECO:0000313" key="16">
    <source>
        <dbReference type="EMBL" id="ACO03453.1"/>
    </source>
</evidence>
<evidence type="ECO:0000256" key="3">
    <source>
        <dbReference type="ARBA" id="ARBA00011750"/>
    </source>
</evidence>
<evidence type="ECO:0000256" key="13">
    <source>
        <dbReference type="RuleBase" id="RU365063"/>
    </source>
</evidence>
<evidence type="ECO:0000256" key="10">
    <source>
        <dbReference type="ARBA" id="ARBA00023267"/>
    </source>
</evidence>
<dbReference type="SUPFAM" id="SSF56059">
    <property type="entry name" value="Glutathione synthetase ATP-binding domain-like"/>
    <property type="match status" value="1"/>
</dbReference>
<organism evidence="16 17">
    <name type="scientific">Persephonella marina (strain DSM 14350 / EX-H1)</name>
    <dbReference type="NCBI Taxonomy" id="123214"/>
    <lineage>
        <taxon>Bacteria</taxon>
        <taxon>Pseudomonadati</taxon>
        <taxon>Aquificota</taxon>
        <taxon>Aquificia</taxon>
        <taxon>Aquificales</taxon>
        <taxon>Hydrogenothermaceae</taxon>
        <taxon>Persephonella</taxon>
    </lineage>
</organism>
<keyword evidence="5 13" id="KW-0436">Ligase</keyword>
<dbReference type="EC" id="6.3.4.14" evidence="4 13"/>
<dbReference type="FunFam" id="3.30.1490.20:FF:000018">
    <property type="entry name" value="Biotin carboxylase"/>
    <property type="match status" value="1"/>
</dbReference>
<dbReference type="RefSeq" id="WP_012675692.1">
    <property type="nucleotide sequence ID" value="NC_012440.1"/>
</dbReference>
<dbReference type="SUPFAM" id="SSF51246">
    <property type="entry name" value="Rudiment single hybrid motif"/>
    <property type="match status" value="1"/>
</dbReference>
<dbReference type="AlphaFoldDB" id="C0QRH9"/>
<dbReference type="PaxDb" id="123214-PERMA_1507"/>
<evidence type="ECO:0000256" key="5">
    <source>
        <dbReference type="ARBA" id="ARBA00022598"/>
    </source>
</evidence>
<evidence type="ECO:0000256" key="6">
    <source>
        <dbReference type="ARBA" id="ARBA00022723"/>
    </source>
</evidence>
<evidence type="ECO:0000256" key="2">
    <source>
        <dbReference type="ARBA" id="ARBA00004956"/>
    </source>
</evidence>
<dbReference type="InterPro" id="IPR004549">
    <property type="entry name" value="Acetyl_CoA_COase_biotin_COase"/>
</dbReference>
<dbReference type="InterPro" id="IPR011764">
    <property type="entry name" value="Biotin_carboxylation_dom"/>
</dbReference>
<feature type="domain" description="ATP-grasp" evidence="14">
    <location>
        <begin position="127"/>
        <end position="323"/>
    </location>
</feature>
<evidence type="ECO:0000313" key="17">
    <source>
        <dbReference type="Proteomes" id="UP000001366"/>
    </source>
</evidence>
<evidence type="ECO:0000256" key="4">
    <source>
        <dbReference type="ARBA" id="ARBA00013263"/>
    </source>
</evidence>
<comment type="function">
    <text evidence="1 13">This protein is a component of the acetyl coenzyme A carboxylase complex; first, biotin carboxylase catalyzes the carboxylation of the carrier protein and then the transcarboxylase transfers the carboxyl group to form malonyl-CoA.</text>
</comment>
<evidence type="ECO:0000256" key="12">
    <source>
        <dbReference type="PROSITE-ProRule" id="PRU00409"/>
    </source>
</evidence>
<keyword evidence="17" id="KW-1185">Reference proteome</keyword>
<dbReference type="InterPro" id="IPR011054">
    <property type="entry name" value="Rudment_hybrid_motif"/>
</dbReference>
<dbReference type="FunFam" id="3.40.50.20:FF:000010">
    <property type="entry name" value="Propionyl-CoA carboxylase subunit alpha"/>
    <property type="match status" value="1"/>
</dbReference>
<dbReference type="PROSITE" id="PS50975">
    <property type="entry name" value="ATP_GRASP"/>
    <property type="match status" value="1"/>
</dbReference>
<dbReference type="SUPFAM" id="SSF52440">
    <property type="entry name" value="PreATP-grasp domain"/>
    <property type="match status" value="1"/>
</dbReference>
<dbReference type="PANTHER" id="PTHR48095:SF2">
    <property type="entry name" value="BIOTIN CARBOXYLASE, CHLOROPLASTIC"/>
    <property type="match status" value="1"/>
</dbReference>
<evidence type="ECO:0000256" key="8">
    <source>
        <dbReference type="ARBA" id="ARBA00022840"/>
    </source>
</evidence>
<dbReference type="Gene3D" id="3.30.470.20">
    <property type="entry name" value="ATP-grasp fold, B domain"/>
    <property type="match status" value="1"/>
</dbReference>